<feature type="region of interest" description="Disordered" evidence="1">
    <location>
        <begin position="63"/>
        <end position="134"/>
    </location>
</feature>
<evidence type="ECO:0000313" key="3">
    <source>
        <dbReference type="Proteomes" id="UP000000763"/>
    </source>
</evidence>
<protein>
    <submittedName>
        <fullName evidence="2">Uncharacterized protein</fullName>
    </submittedName>
</protein>
<dbReference type="EMBL" id="AC099324">
    <property type="protein sequence ID" value="AAO73271.1"/>
    <property type="molecule type" value="Genomic_DNA"/>
</dbReference>
<evidence type="ECO:0000256" key="1">
    <source>
        <dbReference type="SAM" id="MobiDB-lite"/>
    </source>
</evidence>
<name>Q10AN7_ORYSJ</name>
<gene>
    <name evidence="2" type="ORF">OSJNBb0043P23.22</name>
</gene>
<evidence type="ECO:0000313" key="2">
    <source>
        <dbReference type="EMBL" id="AAO73271.1"/>
    </source>
</evidence>
<dbReference type="Proteomes" id="UP000000763">
    <property type="component" value="Chromosome 3"/>
</dbReference>
<dbReference type="AlphaFoldDB" id="Q10AN7"/>
<organism evidence="2 3">
    <name type="scientific">Oryza sativa subsp. japonica</name>
    <name type="common">Rice</name>
    <dbReference type="NCBI Taxonomy" id="39947"/>
    <lineage>
        <taxon>Eukaryota</taxon>
        <taxon>Viridiplantae</taxon>
        <taxon>Streptophyta</taxon>
        <taxon>Embryophyta</taxon>
        <taxon>Tracheophyta</taxon>
        <taxon>Spermatophyta</taxon>
        <taxon>Magnoliopsida</taxon>
        <taxon>Liliopsida</taxon>
        <taxon>Poales</taxon>
        <taxon>Poaceae</taxon>
        <taxon>BOP clade</taxon>
        <taxon>Oryzoideae</taxon>
        <taxon>Oryzeae</taxon>
        <taxon>Oryzinae</taxon>
        <taxon>Oryza</taxon>
        <taxon>Oryza sativa</taxon>
    </lineage>
</organism>
<reference evidence="3" key="1">
    <citation type="journal article" date="2005" name="Nature">
        <title>The map-based sequence of the rice genome.</title>
        <authorList>
            <consortium name="International rice genome sequencing project (IRGSP)"/>
            <person name="Matsumoto T."/>
            <person name="Wu J."/>
            <person name="Kanamori H."/>
            <person name="Katayose Y."/>
            <person name="Fujisawa M."/>
            <person name="Namiki N."/>
            <person name="Mizuno H."/>
            <person name="Yamamoto K."/>
            <person name="Antonio B.A."/>
            <person name="Baba T."/>
            <person name="Sakata K."/>
            <person name="Nagamura Y."/>
            <person name="Aoki H."/>
            <person name="Arikawa K."/>
            <person name="Arita K."/>
            <person name="Bito T."/>
            <person name="Chiden Y."/>
            <person name="Fujitsuka N."/>
            <person name="Fukunaka R."/>
            <person name="Hamada M."/>
            <person name="Harada C."/>
            <person name="Hayashi A."/>
            <person name="Hijishita S."/>
            <person name="Honda M."/>
            <person name="Hosokawa S."/>
            <person name="Ichikawa Y."/>
            <person name="Idonuma A."/>
            <person name="Iijima M."/>
            <person name="Ikeda M."/>
            <person name="Ikeno M."/>
            <person name="Ito K."/>
            <person name="Ito S."/>
            <person name="Ito T."/>
            <person name="Ito Y."/>
            <person name="Ito Y."/>
            <person name="Iwabuchi A."/>
            <person name="Kamiya K."/>
            <person name="Karasawa W."/>
            <person name="Kurita K."/>
            <person name="Katagiri S."/>
            <person name="Kikuta A."/>
            <person name="Kobayashi H."/>
            <person name="Kobayashi N."/>
            <person name="Machita K."/>
            <person name="Maehara T."/>
            <person name="Masukawa M."/>
            <person name="Mizubayashi T."/>
            <person name="Mukai Y."/>
            <person name="Nagasaki H."/>
            <person name="Nagata Y."/>
            <person name="Naito S."/>
            <person name="Nakashima M."/>
            <person name="Nakama Y."/>
            <person name="Nakamichi Y."/>
            <person name="Nakamura M."/>
            <person name="Meguro A."/>
            <person name="Negishi M."/>
            <person name="Ohta I."/>
            <person name="Ohta T."/>
            <person name="Okamoto M."/>
            <person name="Ono N."/>
            <person name="Saji S."/>
            <person name="Sakaguchi M."/>
            <person name="Sakai K."/>
            <person name="Shibata M."/>
            <person name="Shimokawa T."/>
            <person name="Song J."/>
            <person name="Takazaki Y."/>
            <person name="Terasawa K."/>
            <person name="Tsugane M."/>
            <person name="Tsuji K."/>
            <person name="Ueda S."/>
            <person name="Waki K."/>
            <person name="Yamagata H."/>
            <person name="Yamamoto M."/>
            <person name="Yamamoto S."/>
            <person name="Yamane H."/>
            <person name="Yoshiki S."/>
            <person name="Yoshihara R."/>
            <person name="Yukawa K."/>
            <person name="Zhong H."/>
            <person name="Yano M."/>
            <person name="Yuan Q."/>
            <person name="Ouyang S."/>
            <person name="Liu J."/>
            <person name="Jones K.M."/>
            <person name="Gansberger K."/>
            <person name="Moffat K."/>
            <person name="Hill J."/>
            <person name="Bera J."/>
            <person name="Fadrosh D."/>
            <person name="Jin S."/>
            <person name="Johri S."/>
            <person name="Kim M."/>
            <person name="Overton L."/>
            <person name="Reardon M."/>
            <person name="Tsitrin T."/>
            <person name="Vuong H."/>
            <person name="Weaver B."/>
            <person name="Ciecko A."/>
            <person name="Tallon L."/>
            <person name="Jackson J."/>
            <person name="Pai G."/>
            <person name="Aken S.V."/>
            <person name="Utterback T."/>
            <person name="Reidmuller S."/>
            <person name="Feldblyum T."/>
            <person name="Hsiao J."/>
            <person name="Zismann V."/>
            <person name="Iobst S."/>
            <person name="de Vazeille A.R."/>
            <person name="Buell C.R."/>
            <person name="Ying K."/>
            <person name="Li Y."/>
            <person name="Lu T."/>
            <person name="Huang Y."/>
            <person name="Zhao Q."/>
            <person name="Feng Q."/>
            <person name="Zhang L."/>
            <person name="Zhu J."/>
            <person name="Weng Q."/>
            <person name="Mu J."/>
            <person name="Lu Y."/>
            <person name="Fan D."/>
            <person name="Liu Y."/>
            <person name="Guan J."/>
            <person name="Zhang Y."/>
            <person name="Yu S."/>
            <person name="Liu X."/>
            <person name="Zhang Y."/>
            <person name="Hong G."/>
            <person name="Han B."/>
            <person name="Choisne N."/>
            <person name="Demange N."/>
            <person name="Orjeda G."/>
            <person name="Samain S."/>
            <person name="Cattolico L."/>
            <person name="Pelletier E."/>
            <person name="Couloux A."/>
            <person name="Segurens B."/>
            <person name="Wincker P."/>
            <person name="D'Hont A."/>
            <person name="Scarpelli C."/>
            <person name="Weissenbach J."/>
            <person name="Salanoubat M."/>
            <person name="Quetier F."/>
            <person name="Yu Y."/>
            <person name="Kim H.R."/>
            <person name="Rambo T."/>
            <person name="Currie J."/>
            <person name="Collura K."/>
            <person name="Luo M."/>
            <person name="Yang T."/>
            <person name="Ammiraju J.S.S."/>
            <person name="Engler F."/>
            <person name="Soderlund C."/>
            <person name="Wing R.A."/>
            <person name="Palmer L.E."/>
            <person name="de la Bastide M."/>
            <person name="Spiegel L."/>
            <person name="Nascimento L."/>
            <person name="Zutavern T."/>
            <person name="O'Shaughnessy A."/>
            <person name="Dike S."/>
            <person name="Dedhia N."/>
            <person name="Preston R."/>
            <person name="Balija V."/>
            <person name="McCombie W.R."/>
            <person name="Chow T."/>
            <person name="Chen H."/>
            <person name="Chung M."/>
            <person name="Chen C."/>
            <person name="Shaw J."/>
            <person name="Wu H."/>
            <person name="Hsiao K."/>
            <person name="Chao Y."/>
            <person name="Chu M."/>
            <person name="Cheng C."/>
            <person name="Hour A."/>
            <person name="Lee P."/>
            <person name="Lin S."/>
            <person name="Lin Y."/>
            <person name="Liou J."/>
            <person name="Liu S."/>
            <person name="Hsing Y."/>
            <person name="Raghuvanshi S."/>
            <person name="Mohanty A."/>
            <person name="Bharti A.K."/>
            <person name="Gaur A."/>
            <person name="Gupta V."/>
            <person name="Kumar D."/>
            <person name="Ravi V."/>
            <person name="Vij S."/>
            <person name="Kapur A."/>
            <person name="Khurana P."/>
            <person name="Khurana P."/>
            <person name="Khurana J.P."/>
            <person name="Tyagi A.K."/>
            <person name="Gaikwad K."/>
            <person name="Singh A."/>
            <person name="Dalal V."/>
            <person name="Srivastava S."/>
            <person name="Dixit A."/>
            <person name="Pal A.K."/>
            <person name="Ghazi I.A."/>
            <person name="Yadav M."/>
            <person name="Pandit A."/>
            <person name="Bhargava A."/>
            <person name="Sureshbabu K."/>
            <person name="Batra K."/>
            <person name="Sharma T.R."/>
            <person name="Mohapatra T."/>
            <person name="Singh N.K."/>
            <person name="Messing J."/>
            <person name="Nelson A.B."/>
            <person name="Fuks G."/>
            <person name="Kavchok S."/>
            <person name="Keizer G."/>
            <person name="Linton E."/>
            <person name="Llaca V."/>
            <person name="Song R."/>
            <person name="Tanyolac B."/>
            <person name="Young S."/>
            <person name="Ho-Il K."/>
            <person name="Hahn J.H."/>
            <person name="Sangsakoo G."/>
            <person name="Vanavichit A."/>
            <person name="de Mattos Luiz.A.T."/>
            <person name="Zimmer P.D."/>
            <person name="Malone G."/>
            <person name="Dellagostin O."/>
            <person name="de Oliveira A.C."/>
            <person name="Bevan M."/>
            <person name="Bancroft I."/>
            <person name="Minx P."/>
            <person name="Cordum H."/>
            <person name="Wilson R."/>
            <person name="Cheng Z."/>
            <person name="Jin W."/>
            <person name="Jiang J."/>
            <person name="Leong S.A."/>
            <person name="Iwama H."/>
            <person name="Gojobori T."/>
            <person name="Itoh T."/>
            <person name="Niimura Y."/>
            <person name="Fujii Y."/>
            <person name="Habara T."/>
            <person name="Sakai H."/>
            <person name="Sato Y."/>
            <person name="Wilson G."/>
            <person name="Kumar K."/>
            <person name="McCouch S."/>
            <person name="Juretic N."/>
            <person name="Hoen D."/>
            <person name="Wright S."/>
            <person name="Bruskiewich R."/>
            <person name="Bureau T."/>
            <person name="Miyao A."/>
            <person name="Hirochika H."/>
            <person name="Nishikawa T."/>
            <person name="Kadowaki K."/>
            <person name="Sugiura M."/>
            <person name="Burr B."/>
            <person name="Sasaki T."/>
        </authorList>
    </citation>
    <scope>NUCLEOTIDE SEQUENCE [LARGE SCALE GENOMIC DNA]</scope>
    <source>
        <strain evidence="3">cv. Nipponbare</strain>
    </source>
</reference>
<reference evidence="3" key="2">
    <citation type="journal article" date="2008" name="Nucleic Acids Res.">
        <title>The rice annotation project database (RAP-DB): 2008 update.</title>
        <authorList>
            <consortium name="The rice annotation project (RAP)"/>
        </authorList>
    </citation>
    <scope>GENOME REANNOTATION</scope>
    <source>
        <strain evidence="3">cv. Nipponbare</strain>
    </source>
</reference>
<sequence length="202" mass="22104">MAIPTQILFGFADVALYGPHICAIEALIDGDGAAAGERGSGPGRLAAGSALLQRAWEAGGGWSVGGLTKAGGRPTVSRNWQRPSQRRHREAQPRRSMGNPTQCARIHSRWRVHPTSLEARKANQDATMSGSTEARCAEARRVEATGPKWEASAAVTTLGAKRGESSRWRRWEAGGKRGWRRGFRPWQWRRWRQSGDGELVGP</sequence>
<accession>Q10AN7</accession>
<proteinExistence type="predicted"/>